<sequence length="113" mass="12634">MPIYEYLCQDCTKRNAILILNPQRVDPVQCRHCGSLRMNRLLSRFSAPKSEEARLESLADPTTLGGLDESDPRSVARLMKKMGQELGEDVSDVEAMLDEPGRDDSSVDHADDI</sequence>
<gene>
    <name evidence="3" type="ORF">COMA1_80058</name>
</gene>
<dbReference type="SMART" id="SM00834">
    <property type="entry name" value="CxxC_CXXC_SSSS"/>
    <property type="match status" value="1"/>
</dbReference>
<name>A0A0S4LPI1_9BACT</name>
<protein>
    <submittedName>
        <fullName evidence="3">Putative Regulatory protein, FmdB family</fullName>
    </submittedName>
</protein>
<keyword evidence="4" id="KW-1185">Reference proteome</keyword>
<feature type="region of interest" description="Disordered" evidence="1">
    <location>
        <begin position="51"/>
        <end position="72"/>
    </location>
</feature>
<evidence type="ECO:0000256" key="1">
    <source>
        <dbReference type="SAM" id="MobiDB-lite"/>
    </source>
</evidence>
<dbReference type="EMBL" id="CZQA01000014">
    <property type="protein sequence ID" value="CUS39505.1"/>
    <property type="molecule type" value="Genomic_DNA"/>
</dbReference>
<dbReference type="OrthoDB" id="9806664at2"/>
<dbReference type="Proteomes" id="UP000199032">
    <property type="component" value="Unassembled WGS sequence"/>
</dbReference>
<evidence type="ECO:0000313" key="3">
    <source>
        <dbReference type="EMBL" id="CUS39505.1"/>
    </source>
</evidence>
<feature type="domain" description="Putative regulatory protein FmdB zinc ribbon" evidence="2">
    <location>
        <begin position="1"/>
        <end position="43"/>
    </location>
</feature>
<proteinExistence type="predicted"/>
<dbReference type="NCBIfam" id="TIGR02605">
    <property type="entry name" value="CxxC_CxxC_SSSS"/>
    <property type="match status" value="1"/>
</dbReference>
<dbReference type="PANTHER" id="PTHR34404:SF3">
    <property type="entry name" value="REGULATORY PROTEIN, FMDB FAMILY"/>
    <property type="match status" value="1"/>
</dbReference>
<dbReference type="PANTHER" id="PTHR34404">
    <property type="entry name" value="REGULATORY PROTEIN, FMDB FAMILY"/>
    <property type="match status" value="1"/>
</dbReference>
<reference evidence="3 4" key="1">
    <citation type="submission" date="2015-10" db="EMBL/GenBank/DDBJ databases">
        <authorList>
            <person name="Gilbert D.G."/>
        </authorList>
    </citation>
    <scope>NUCLEOTIDE SEQUENCE [LARGE SCALE GENOMIC DNA]</scope>
    <source>
        <strain evidence="3">COMA1</strain>
    </source>
</reference>
<evidence type="ECO:0000313" key="4">
    <source>
        <dbReference type="Proteomes" id="UP000199032"/>
    </source>
</evidence>
<dbReference type="AlphaFoldDB" id="A0A0S4LPI1"/>
<dbReference type="RefSeq" id="WP_090751256.1">
    <property type="nucleotide sequence ID" value="NZ_CZQA01000014.1"/>
</dbReference>
<dbReference type="InterPro" id="IPR013429">
    <property type="entry name" value="Regulatory_FmdB_Zinc_ribbon"/>
</dbReference>
<dbReference type="STRING" id="1742972.COMA1_80058"/>
<accession>A0A0S4LPI1</accession>
<evidence type="ECO:0000259" key="2">
    <source>
        <dbReference type="SMART" id="SM00834"/>
    </source>
</evidence>
<dbReference type="Pfam" id="PF09723">
    <property type="entry name" value="Zn_ribbon_8"/>
    <property type="match status" value="1"/>
</dbReference>
<organism evidence="3 4">
    <name type="scientific">Candidatus Nitrospira nitrosa</name>
    <dbReference type="NCBI Taxonomy" id="1742972"/>
    <lineage>
        <taxon>Bacteria</taxon>
        <taxon>Pseudomonadati</taxon>
        <taxon>Nitrospirota</taxon>
        <taxon>Nitrospiria</taxon>
        <taxon>Nitrospirales</taxon>
        <taxon>Nitrospiraceae</taxon>
        <taxon>Nitrospira</taxon>
    </lineage>
</organism>